<name>A0ABM7UGD5_9LEPT</name>
<dbReference type="Proteomes" id="UP000245263">
    <property type="component" value="Chromosome 1"/>
</dbReference>
<evidence type="ECO:0000313" key="1">
    <source>
        <dbReference type="EMBL" id="BDA77670.1"/>
    </source>
</evidence>
<proteinExistence type="predicted"/>
<sequence length="114" mass="13579">MKFRIFFLCLLSTQCQKSLEDQFDELKRTASVFRLARFCEENKVLQTTKGKECSEAFQASRDRLEEILSRQIDLSFTKLILPKEEGEEIELLLRTKPEWGIRYLEIWKQSVILE</sequence>
<keyword evidence="2" id="KW-1185">Reference proteome</keyword>
<evidence type="ECO:0008006" key="3">
    <source>
        <dbReference type="Google" id="ProtNLM"/>
    </source>
</evidence>
<accession>A0ABM7UGD5</accession>
<protein>
    <recommendedName>
        <fullName evidence="3">Lipoprotein</fullName>
    </recommendedName>
</protein>
<gene>
    <name evidence="1" type="ORF">LPTSP3_g06000</name>
</gene>
<organism evidence="1 2">
    <name type="scientific">Leptospira kobayashii</name>
    <dbReference type="NCBI Taxonomy" id="1917830"/>
    <lineage>
        <taxon>Bacteria</taxon>
        <taxon>Pseudomonadati</taxon>
        <taxon>Spirochaetota</taxon>
        <taxon>Spirochaetia</taxon>
        <taxon>Leptospirales</taxon>
        <taxon>Leptospiraceae</taxon>
        <taxon>Leptospira</taxon>
    </lineage>
</organism>
<dbReference type="RefSeq" id="WP_109020117.1">
    <property type="nucleotide sequence ID" value="NZ_AP025028.1"/>
</dbReference>
<dbReference type="EMBL" id="AP025028">
    <property type="protein sequence ID" value="BDA77670.1"/>
    <property type="molecule type" value="Genomic_DNA"/>
</dbReference>
<reference evidence="1 2" key="1">
    <citation type="submission" date="2021-08" db="EMBL/GenBank/DDBJ databases">
        <title>Complete genome sequence of Leptospira kobayashii strain E30.</title>
        <authorList>
            <person name="Nakao R."/>
            <person name="Nakamura S."/>
            <person name="Masuzawa T."/>
            <person name="Koizumi N."/>
        </authorList>
    </citation>
    <scope>NUCLEOTIDE SEQUENCE [LARGE SCALE GENOMIC DNA]</scope>
    <source>
        <strain evidence="1 2">E30</strain>
    </source>
</reference>
<evidence type="ECO:0000313" key="2">
    <source>
        <dbReference type="Proteomes" id="UP000245263"/>
    </source>
</evidence>